<dbReference type="PANTHER" id="PTHR36812">
    <property type="entry name" value="NEUROFILAMENT TRIPLET M PROTEIN-LIKE PROTEIN"/>
    <property type="match status" value="1"/>
</dbReference>
<protein>
    <submittedName>
        <fullName evidence="2">Pre-mRNA-splicing factor 18</fullName>
    </submittedName>
</protein>
<dbReference type="Proteomes" id="UP001642464">
    <property type="component" value="Unassembled WGS sequence"/>
</dbReference>
<organism evidence="2 3">
    <name type="scientific">Durusdinium trenchii</name>
    <dbReference type="NCBI Taxonomy" id="1381693"/>
    <lineage>
        <taxon>Eukaryota</taxon>
        <taxon>Sar</taxon>
        <taxon>Alveolata</taxon>
        <taxon>Dinophyceae</taxon>
        <taxon>Suessiales</taxon>
        <taxon>Symbiodiniaceae</taxon>
        <taxon>Durusdinium</taxon>
    </lineage>
</organism>
<evidence type="ECO:0000313" key="3">
    <source>
        <dbReference type="Proteomes" id="UP001642464"/>
    </source>
</evidence>
<feature type="compositionally biased region" description="Acidic residues" evidence="1">
    <location>
        <begin position="534"/>
        <end position="549"/>
    </location>
</feature>
<feature type="compositionally biased region" description="Basic and acidic residues" evidence="1">
    <location>
        <begin position="171"/>
        <end position="181"/>
    </location>
</feature>
<evidence type="ECO:0000313" key="2">
    <source>
        <dbReference type="EMBL" id="CAK9089946.1"/>
    </source>
</evidence>
<sequence>MQIAGQTRRNLQYVALTTALLTIGKPREWDAWRQSHGLNEIHIERHFGQLRGQASNSELTARDYWYAVADNSRKMAKKHESPKNHVKPTVEEPLLEPEIRSCAKRALAASLLLVSRCSDIDVQSLEKLYRTECIGDFFDEPDMVGEDLLELSLLAKEMQDVTEADHNQLKNQIDQHERDQQGDAAEDQTEMPTAQDPDAALPDGQQLVDLTSNLPPRSDESQNYPKTLAEALALDNWWSGIWQLALHLRCGPSGMDNLYLRGGEEVRYRARKLNWHQNLEHQLKEIRMNQDEMMAGQRGSRISKWIQHSSTMRDRAGWQEDLDEECYWEPSPNTWMYGQEHLLAILDVDTQRTAVNRGHFFLTPASEEMILKVQSEEHPAAPHRGLNVKKRRKPPKLKLGAALKKAASAKIAKKAQEAPTPSSIRRSVALHVKVRNAERYGLLVYKTITDLTQQMEQNPAKRSLLLNIIQDAIKAKYKRMRQLEKEDHEGKKNPDLVMLEAVHANSRTMLEDQKGDDEDDEDEDGEKKDKEKKDEEEDEKSEESESEEEKMEKADGKDSEKDSEKESGEDSAVTGDEKEKKKEGEEAPKEKPKEDQVDMPEVDLGTMDRCDMIRAWVRKSLKAWEK</sequence>
<comment type="caution">
    <text evidence="2">The sequence shown here is derived from an EMBL/GenBank/DDBJ whole genome shotgun (WGS) entry which is preliminary data.</text>
</comment>
<feature type="compositionally biased region" description="Acidic residues" evidence="1">
    <location>
        <begin position="514"/>
        <end position="524"/>
    </location>
</feature>
<feature type="compositionally biased region" description="Basic and acidic residues" evidence="1">
    <location>
        <begin position="575"/>
        <end position="596"/>
    </location>
</feature>
<feature type="non-terminal residue" evidence="2">
    <location>
        <position position="626"/>
    </location>
</feature>
<keyword evidence="3" id="KW-1185">Reference proteome</keyword>
<feature type="region of interest" description="Disordered" evidence="1">
    <location>
        <begin position="171"/>
        <end position="203"/>
    </location>
</feature>
<proteinExistence type="predicted"/>
<gene>
    <name evidence="2" type="ORF">SCF082_LOCUS42438</name>
</gene>
<reference evidence="2 3" key="1">
    <citation type="submission" date="2024-02" db="EMBL/GenBank/DDBJ databases">
        <authorList>
            <person name="Chen Y."/>
            <person name="Shah S."/>
            <person name="Dougan E. K."/>
            <person name="Thang M."/>
            <person name="Chan C."/>
        </authorList>
    </citation>
    <scope>NUCLEOTIDE SEQUENCE [LARGE SCALE GENOMIC DNA]</scope>
</reference>
<feature type="compositionally biased region" description="Basic and acidic residues" evidence="1">
    <location>
        <begin position="550"/>
        <end position="568"/>
    </location>
</feature>
<accession>A0ABP0QS56</accession>
<dbReference type="EMBL" id="CAXAMM010039914">
    <property type="protein sequence ID" value="CAK9089946.1"/>
    <property type="molecule type" value="Genomic_DNA"/>
</dbReference>
<feature type="region of interest" description="Disordered" evidence="1">
    <location>
        <begin position="506"/>
        <end position="604"/>
    </location>
</feature>
<evidence type="ECO:0000256" key="1">
    <source>
        <dbReference type="SAM" id="MobiDB-lite"/>
    </source>
</evidence>
<dbReference type="PANTHER" id="PTHR36812:SF9">
    <property type="entry name" value="MYB-LIKE PROTEIN X ISOFORM X1"/>
    <property type="match status" value="1"/>
</dbReference>
<name>A0ABP0QS56_9DINO</name>